<keyword evidence="2" id="KW-1185">Reference proteome</keyword>
<accession>A0ABC9YBN2</accession>
<reference evidence="1 2" key="1">
    <citation type="submission" date="2024-06" db="EMBL/GenBank/DDBJ databases">
        <title>The draft genome of Grus japonensis, version 3.</title>
        <authorList>
            <person name="Nabeshima K."/>
            <person name="Suzuki S."/>
            <person name="Onuma M."/>
        </authorList>
    </citation>
    <scope>NUCLEOTIDE SEQUENCE [LARGE SCALE GENOMIC DNA]</scope>
    <source>
        <strain evidence="1 2">451A</strain>
    </source>
</reference>
<gene>
    <name evidence="1" type="ORF">GRJ2_003214500</name>
</gene>
<name>A0ABC9YBN2_GRUJA</name>
<dbReference type="AlphaFoldDB" id="A0ABC9YBN2"/>
<evidence type="ECO:0000313" key="1">
    <source>
        <dbReference type="EMBL" id="GAB0207488.1"/>
    </source>
</evidence>
<proteinExistence type="predicted"/>
<evidence type="ECO:0000313" key="2">
    <source>
        <dbReference type="Proteomes" id="UP001623348"/>
    </source>
</evidence>
<dbReference type="Proteomes" id="UP001623348">
    <property type="component" value="Unassembled WGS sequence"/>
</dbReference>
<dbReference type="EMBL" id="BAAFJT010000237">
    <property type="protein sequence ID" value="GAB0207488.1"/>
    <property type="molecule type" value="Genomic_DNA"/>
</dbReference>
<sequence>MPVGSKMDLLLAKAKPISDGGSASVITFLRSGKIAACISWRRKVSIFERNNYADTKVSEEGEGGGAPGAGEKIPLQPVVKSAVMQVVPLQPMEVHGGADIHLQPVKDPTLEQMDMPKGDCDPVGTSSWTRSWQDLWSSGGPTLEQSVPEGLHPMEKDTWKGSMLEQFVKNCSLWDGRTLEKFVEDCLPWVGLHNAAGKRVRRKEQKRKCVMN</sequence>
<comment type="caution">
    <text evidence="1">The sequence shown here is derived from an EMBL/GenBank/DDBJ whole genome shotgun (WGS) entry which is preliminary data.</text>
</comment>
<protein>
    <submittedName>
        <fullName evidence="1">Uncharacterized protein</fullName>
    </submittedName>
</protein>
<organism evidence="1 2">
    <name type="scientific">Grus japonensis</name>
    <name type="common">Japanese crane</name>
    <name type="synonym">Red-crowned crane</name>
    <dbReference type="NCBI Taxonomy" id="30415"/>
    <lineage>
        <taxon>Eukaryota</taxon>
        <taxon>Metazoa</taxon>
        <taxon>Chordata</taxon>
        <taxon>Craniata</taxon>
        <taxon>Vertebrata</taxon>
        <taxon>Euteleostomi</taxon>
        <taxon>Archelosauria</taxon>
        <taxon>Archosauria</taxon>
        <taxon>Dinosauria</taxon>
        <taxon>Saurischia</taxon>
        <taxon>Theropoda</taxon>
        <taxon>Coelurosauria</taxon>
        <taxon>Aves</taxon>
        <taxon>Neognathae</taxon>
        <taxon>Neoaves</taxon>
        <taxon>Gruiformes</taxon>
        <taxon>Gruidae</taxon>
        <taxon>Grus</taxon>
    </lineage>
</organism>